<protein>
    <submittedName>
        <fullName evidence="2">Uncharacterized protein</fullName>
    </submittedName>
</protein>
<feature type="region of interest" description="Disordered" evidence="1">
    <location>
        <begin position="22"/>
        <end position="87"/>
    </location>
</feature>
<proteinExistence type="predicted"/>
<sequence>MTKQGNFTQRLLTVRKIADWTKPLDRSPSRPLEAPNTHGLGLPARDKTGGQPSQYDTITSTKVRSKRACSSPPPPNGTRGKYHRAAHPPFKTRVRVRADYSHGRGVGWIGAEMISYLKIRVLWSPHAKEENKKRQAEPTGPTYLRFGGRKYLHRATVKGKARKNLDTLVDNDTAHRVAIGVAVTMSQMDWSNGTPQAKVLQARTRGQSAQGRRRVKLVPE</sequence>
<dbReference type="EMBL" id="BQNB010017558">
    <property type="protein sequence ID" value="GJT64588.1"/>
    <property type="molecule type" value="Genomic_DNA"/>
</dbReference>
<feature type="region of interest" description="Disordered" evidence="1">
    <location>
        <begin position="198"/>
        <end position="220"/>
    </location>
</feature>
<name>A0ABQ5FML9_9ASTR</name>
<feature type="compositionally biased region" description="Polar residues" evidence="1">
    <location>
        <begin position="50"/>
        <end position="62"/>
    </location>
</feature>
<gene>
    <name evidence="2" type="ORF">Tco_1016068</name>
</gene>
<evidence type="ECO:0000313" key="2">
    <source>
        <dbReference type="EMBL" id="GJT64588.1"/>
    </source>
</evidence>
<dbReference type="Proteomes" id="UP001151760">
    <property type="component" value="Unassembled WGS sequence"/>
</dbReference>
<accession>A0ABQ5FML9</accession>
<feature type="compositionally biased region" description="Basic residues" evidence="1">
    <location>
        <begin position="211"/>
        <end position="220"/>
    </location>
</feature>
<evidence type="ECO:0000256" key="1">
    <source>
        <dbReference type="SAM" id="MobiDB-lite"/>
    </source>
</evidence>
<evidence type="ECO:0000313" key="3">
    <source>
        <dbReference type="Proteomes" id="UP001151760"/>
    </source>
</evidence>
<reference evidence="2" key="1">
    <citation type="journal article" date="2022" name="Int. J. Mol. Sci.">
        <title>Draft Genome of Tanacetum Coccineum: Genomic Comparison of Closely Related Tanacetum-Family Plants.</title>
        <authorList>
            <person name="Yamashiro T."/>
            <person name="Shiraishi A."/>
            <person name="Nakayama K."/>
            <person name="Satake H."/>
        </authorList>
    </citation>
    <scope>NUCLEOTIDE SEQUENCE</scope>
</reference>
<keyword evidence="3" id="KW-1185">Reference proteome</keyword>
<comment type="caution">
    <text evidence="2">The sequence shown here is derived from an EMBL/GenBank/DDBJ whole genome shotgun (WGS) entry which is preliminary data.</text>
</comment>
<reference evidence="2" key="2">
    <citation type="submission" date="2022-01" db="EMBL/GenBank/DDBJ databases">
        <authorList>
            <person name="Yamashiro T."/>
            <person name="Shiraishi A."/>
            <person name="Satake H."/>
            <person name="Nakayama K."/>
        </authorList>
    </citation>
    <scope>NUCLEOTIDE SEQUENCE</scope>
</reference>
<organism evidence="2 3">
    <name type="scientific">Tanacetum coccineum</name>
    <dbReference type="NCBI Taxonomy" id="301880"/>
    <lineage>
        <taxon>Eukaryota</taxon>
        <taxon>Viridiplantae</taxon>
        <taxon>Streptophyta</taxon>
        <taxon>Embryophyta</taxon>
        <taxon>Tracheophyta</taxon>
        <taxon>Spermatophyta</taxon>
        <taxon>Magnoliopsida</taxon>
        <taxon>eudicotyledons</taxon>
        <taxon>Gunneridae</taxon>
        <taxon>Pentapetalae</taxon>
        <taxon>asterids</taxon>
        <taxon>campanulids</taxon>
        <taxon>Asterales</taxon>
        <taxon>Asteraceae</taxon>
        <taxon>Asteroideae</taxon>
        <taxon>Anthemideae</taxon>
        <taxon>Anthemidinae</taxon>
        <taxon>Tanacetum</taxon>
    </lineage>
</organism>